<keyword evidence="3" id="KW-1185">Reference proteome</keyword>
<sequence>MQNCKNQESNYYNLQEHGSDGGGSGSVSQRLRSRLGGWNNTRSLQSSNHTGNALVVWSSTGSSSLLHGVNTGWGTETGNLVLSESWNSWSLGNNSQQVNLAVSEDLGQNGFLSGTSVRETSTGSSSSSLSRDGSNEGSKGKDGLHFWF</sequence>
<reference evidence="2 3" key="1">
    <citation type="submission" date="2016-07" db="EMBL/GenBank/DDBJ databases">
        <title>Pervasive Adenine N6-methylation of Active Genes in Fungi.</title>
        <authorList>
            <consortium name="DOE Joint Genome Institute"/>
            <person name="Mondo S.J."/>
            <person name="Dannebaum R.O."/>
            <person name="Kuo R.C."/>
            <person name="Labutti K."/>
            <person name="Haridas S."/>
            <person name="Kuo A."/>
            <person name="Salamov A."/>
            <person name="Ahrendt S.R."/>
            <person name="Lipzen A."/>
            <person name="Sullivan W."/>
            <person name="Andreopoulos W.B."/>
            <person name="Clum A."/>
            <person name="Lindquist E."/>
            <person name="Daum C."/>
            <person name="Ramamoorthy G.K."/>
            <person name="Gryganskyi A."/>
            <person name="Culley D."/>
            <person name="Magnuson J.K."/>
            <person name="James T.Y."/>
            <person name="O'Malley M.A."/>
            <person name="Stajich J.E."/>
            <person name="Spatafora J.W."/>
            <person name="Visel A."/>
            <person name="Grigoriev I.V."/>
        </authorList>
    </citation>
    <scope>NUCLEOTIDE SEQUENCE [LARGE SCALE GENOMIC DNA]</scope>
    <source>
        <strain evidence="2 3">JEL800</strain>
    </source>
</reference>
<organism evidence="2 3">
    <name type="scientific">Rhizoclosmatium globosum</name>
    <dbReference type="NCBI Taxonomy" id="329046"/>
    <lineage>
        <taxon>Eukaryota</taxon>
        <taxon>Fungi</taxon>
        <taxon>Fungi incertae sedis</taxon>
        <taxon>Chytridiomycota</taxon>
        <taxon>Chytridiomycota incertae sedis</taxon>
        <taxon>Chytridiomycetes</taxon>
        <taxon>Chytridiales</taxon>
        <taxon>Chytriomycetaceae</taxon>
        <taxon>Rhizoclosmatium</taxon>
    </lineage>
</organism>
<feature type="compositionally biased region" description="Polar residues" evidence="1">
    <location>
        <begin position="1"/>
        <end position="13"/>
    </location>
</feature>
<accession>A0A1Y2CNR5</accession>
<evidence type="ECO:0000313" key="3">
    <source>
        <dbReference type="Proteomes" id="UP000193642"/>
    </source>
</evidence>
<feature type="region of interest" description="Disordered" evidence="1">
    <location>
        <begin position="111"/>
        <end position="143"/>
    </location>
</feature>
<dbReference type="Proteomes" id="UP000193642">
    <property type="component" value="Unassembled WGS sequence"/>
</dbReference>
<proteinExistence type="predicted"/>
<feature type="region of interest" description="Disordered" evidence="1">
    <location>
        <begin position="1"/>
        <end position="31"/>
    </location>
</feature>
<dbReference type="AlphaFoldDB" id="A0A1Y2CNR5"/>
<dbReference type="EMBL" id="MCGO01000011">
    <property type="protein sequence ID" value="ORY48642.1"/>
    <property type="molecule type" value="Genomic_DNA"/>
</dbReference>
<protein>
    <submittedName>
        <fullName evidence="2">Uncharacterized protein</fullName>
    </submittedName>
</protein>
<evidence type="ECO:0000256" key="1">
    <source>
        <dbReference type="SAM" id="MobiDB-lite"/>
    </source>
</evidence>
<feature type="compositionally biased region" description="Low complexity" evidence="1">
    <location>
        <begin position="113"/>
        <end position="137"/>
    </location>
</feature>
<comment type="caution">
    <text evidence="2">The sequence shown here is derived from an EMBL/GenBank/DDBJ whole genome shotgun (WGS) entry which is preliminary data.</text>
</comment>
<gene>
    <name evidence="2" type="ORF">BCR33DRAFT_40678</name>
</gene>
<evidence type="ECO:0000313" key="2">
    <source>
        <dbReference type="EMBL" id="ORY48642.1"/>
    </source>
</evidence>
<name>A0A1Y2CNR5_9FUNG</name>